<dbReference type="Pfam" id="PF07729">
    <property type="entry name" value="FCD"/>
    <property type="match status" value="1"/>
</dbReference>
<organism evidence="5 6">
    <name type="scientific">Neoaquamicrobium microcysteis</name>
    <dbReference type="NCBI Taxonomy" id="2682781"/>
    <lineage>
        <taxon>Bacteria</taxon>
        <taxon>Pseudomonadati</taxon>
        <taxon>Pseudomonadota</taxon>
        <taxon>Alphaproteobacteria</taxon>
        <taxon>Hyphomicrobiales</taxon>
        <taxon>Phyllobacteriaceae</taxon>
        <taxon>Neoaquamicrobium</taxon>
    </lineage>
</organism>
<dbReference type="SMART" id="SM00895">
    <property type="entry name" value="FCD"/>
    <property type="match status" value="1"/>
</dbReference>
<dbReference type="SUPFAM" id="SSF48008">
    <property type="entry name" value="GntR ligand-binding domain-like"/>
    <property type="match status" value="1"/>
</dbReference>
<dbReference type="InterPro" id="IPR036388">
    <property type="entry name" value="WH-like_DNA-bd_sf"/>
</dbReference>
<evidence type="ECO:0000313" key="5">
    <source>
        <dbReference type="EMBL" id="TYR36386.1"/>
    </source>
</evidence>
<evidence type="ECO:0000256" key="1">
    <source>
        <dbReference type="ARBA" id="ARBA00023015"/>
    </source>
</evidence>
<dbReference type="OrthoDB" id="9805385at2"/>
<accession>A0A5D4H6J3</accession>
<dbReference type="PRINTS" id="PR00035">
    <property type="entry name" value="HTHGNTR"/>
</dbReference>
<gene>
    <name evidence="5" type="ORF">FY036_01090</name>
</gene>
<name>A0A5D4H6J3_9HYPH</name>
<dbReference type="PROSITE" id="PS50949">
    <property type="entry name" value="HTH_GNTR"/>
    <property type="match status" value="1"/>
</dbReference>
<dbReference type="InterPro" id="IPR011711">
    <property type="entry name" value="GntR_C"/>
</dbReference>
<keyword evidence="1" id="KW-0805">Transcription regulation</keyword>
<dbReference type="RefSeq" id="WP_148912875.1">
    <property type="nucleotide sequence ID" value="NZ_VSZS01000047.1"/>
</dbReference>
<dbReference type="PANTHER" id="PTHR43537:SF5">
    <property type="entry name" value="UXU OPERON TRANSCRIPTIONAL REGULATOR"/>
    <property type="match status" value="1"/>
</dbReference>
<dbReference type="GO" id="GO:0003677">
    <property type="term" value="F:DNA binding"/>
    <property type="evidence" value="ECO:0007669"/>
    <property type="project" value="UniProtKB-KW"/>
</dbReference>
<proteinExistence type="predicted"/>
<keyword evidence="3" id="KW-0804">Transcription</keyword>
<feature type="domain" description="HTH gntR-type" evidence="4">
    <location>
        <begin position="3"/>
        <end position="71"/>
    </location>
</feature>
<protein>
    <submittedName>
        <fullName evidence="5">FadR family transcriptional regulator</fullName>
    </submittedName>
</protein>
<dbReference type="GO" id="GO:0003700">
    <property type="term" value="F:DNA-binding transcription factor activity"/>
    <property type="evidence" value="ECO:0007669"/>
    <property type="project" value="InterPro"/>
</dbReference>
<reference evidence="5 6" key="2">
    <citation type="submission" date="2019-09" db="EMBL/GenBank/DDBJ databases">
        <title>Mesorhizobium sp. MaA-C15 isolated from Microcystis aeruginosa.</title>
        <authorList>
            <person name="Jeong S.E."/>
            <person name="Jin H.M."/>
            <person name="Jeon C.O."/>
        </authorList>
    </citation>
    <scope>NUCLEOTIDE SEQUENCE [LARGE SCALE GENOMIC DNA]</scope>
    <source>
        <strain evidence="5 6">MaA-C15</strain>
    </source>
</reference>
<keyword evidence="2" id="KW-0238">DNA-binding</keyword>
<dbReference type="SUPFAM" id="SSF46785">
    <property type="entry name" value="Winged helix' DNA-binding domain"/>
    <property type="match status" value="1"/>
</dbReference>
<reference evidence="5 6" key="1">
    <citation type="submission" date="2019-08" db="EMBL/GenBank/DDBJ databases">
        <authorList>
            <person name="Seo Y.L."/>
        </authorList>
    </citation>
    <scope>NUCLEOTIDE SEQUENCE [LARGE SCALE GENOMIC DNA]</scope>
    <source>
        <strain evidence="5 6">MaA-C15</strain>
    </source>
</reference>
<comment type="caution">
    <text evidence="5">The sequence shown here is derived from an EMBL/GenBank/DDBJ whole genome shotgun (WGS) entry which is preliminary data.</text>
</comment>
<evidence type="ECO:0000256" key="3">
    <source>
        <dbReference type="ARBA" id="ARBA00023163"/>
    </source>
</evidence>
<evidence type="ECO:0000256" key="2">
    <source>
        <dbReference type="ARBA" id="ARBA00023125"/>
    </source>
</evidence>
<dbReference type="Pfam" id="PF00392">
    <property type="entry name" value="GntR"/>
    <property type="match status" value="1"/>
</dbReference>
<dbReference type="CDD" id="cd07377">
    <property type="entry name" value="WHTH_GntR"/>
    <property type="match status" value="1"/>
</dbReference>
<dbReference type="Proteomes" id="UP000323258">
    <property type="component" value="Unassembled WGS sequence"/>
</dbReference>
<sequence>MAGTLSDQVYEKIYQEISFGYWQVGSKLPTELEMAERYGVSRPVLREALLRLRIDGVIESRQGAGTRVVSAPSRSVMEFAEPGSVADLQRCYEFRVGVEGEAAYMAAERQSRTRIAQIALAVEQLLPSGTDQKLPTAEHDIAFHVAVANATENSYYSQTIEAVTQALHVGTRIARVLSHWSEGYRRDLLYTEHKRIYEAIAAGEPEAARQAMREHIESARRRVFLGQ</sequence>
<evidence type="ECO:0000313" key="6">
    <source>
        <dbReference type="Proteomes" id="UP000323258"/>
    </source>
</evidence>
<dbReference type="Gene3D" id="1.10.10.10">
    <property type="entry name" value="Winged helix-like DNA-binding domain superfamily/Winged helix DNA-binding domain"/>
    <property type="match status" value="1"/>
</dbReference>
<dbReference type="InterPro" id="IPR000524">
    <property type="entry name" value="Tscrpt_reg_HTH_GntR"/>
</dbReference>
<dbReference type="InterPro" id="IPR008920">
    <property type="entry name" value="TF_FadR/GntR_C"/>
</dbReference>
<dbReference type="EMBL" id="VSZS01000047">
    <property type="protein sequence ID" value="TYR36386.1"/>
    <property type="molecule type" value="Genomic_DNA"/>
</dbReference>
<dbReference type="InterPro" id="IPR036390">
    <property type="entry name" value="WH_DNA-bd_sf"/>
</dbReference>
<dbReference type="PANTHER" id="PTHR43537">
    <property type="entry name" value="TRANSCRIPTIONAL REGULATOR, GNTR FAMILY"/>
    <property type="match status" value="1"/>
</dbReference>
<dbReference type="SMART" id="SM00345">
    <property type="entry name" value="HTH_GNTR"/>
    <property type="match status" value="1"/>
</dbReference>
<dbReference type="Gene3D" id="1.20.120.530">
    <property type="entry name" value="GntR ligand-binding domain-like"/>
    <property type="match status" value="1"/>
</dbReference>
<evidence type="ECO:0000259" key="4">
    <source>
        <dbReference type="PROSITE" id="PS50949"/>
    </source>
</evidence>
<keyword evidence="6" id="KW-1185">Reference proteome</keyword>
<dbReference type="AlphaFoldDB" id="A0A5D4H6J3"/>